<dbReference type="EMBL" id="JACRUN010000008">
    <property type="protein sequence ID" value="MBC5835817.1"/>
    <property type="molecule type" value="Genomic_DNA"/>
</dbReference>
<sequence length="154" mass="18192">MKVRIINFENFGGVYSDDFLLENENNVINGELVSEWTLTEILPNTQFKTPKWNGSNWYEAYVEVIVVPEEISRMKFKIQIRRSTIYSYDIILTYMQNLAVTELFTQDDKDELIDRLEDAVSFNRYHKDFINLANMLSVSDEIKDEIFIEGNKIQ</sequence>
<accession>A0ABR7J278</accession>
<proteinExistence type="predicted"/>
<gene>
    <name evidence="1" type="ORF">H8R27_13050</name>
</gene>
<reference evidence="1 2" key="1">
    <citation type="submission" date="2020-08" db="EMBL/GenBank/DDBJ databases">
        <title>Description of novel Flavobacterium F-408 isolate.</title>
        <authorList>
            <person name="Saticioglu I.B."/>
            <person name="Duman M."/>
            <person name="Altun S."/>
        </authorList>
    </citation>
    <scope>NUCLEOTIDE SEQUENCE [LARGE SCALE GENOMIC DNA]</scope>
    <source>
        <strain evidence="1 2">F-408</strain>
    </source>
</reference>
<evidence type="ECO:0008006" key="3">
    <source>
        <dbReference type="Google" id="ProtNLM"/>
    </source>
</evidence>
<organism evidence="1 2">
    <name type="scientific">Flavobacterium bernardetii</name>
    <dbReference type="NCBI Taxonomy" id="2813823"/>
    <lineage>
        <taxon>Bacteria</taxon>
        <taxon>Pseudomonadati</taxon>
        <taxon>Bacteroidota</taxon>
        <taxon>Flavobacteriia</taxon>
        <taxon>Flavobacteriales</taxon>
        <taxon>Flavobacteriaceae</taxon>
        <taxon>Flavobacterium</taxon>
    </lineage>
</organism>
<keyword evidence="2" id="KW-1185">Reference proteome</keyword>
<dbReference type="Proteomes" id="UP000605990">
    <property type="component" value="Unassembled WGS sequence"/>
</dbReference>
<evidence type="ECO:0000313" key="2">
    <source>
        <dbReference type="Proteomes" id="UP000605990"/>
    </source>
</evidence>
<comment type="caution">
    <text evidence="1">The sequence shown here is derived from an EMBL/GenBank/DDBJ whole genome shotgun (WGS) entry which is preliminary data.</text>
</comment>
<protein>
    <recommendedName>
        <fullName evidence="3">DUF4265 domain-containing protein</fullName>
    </recommendedName>
</protein>
<dbReference type="RefSeq" id="WP_166125562.1">
    <property type="nucleotide sequence ID" value="NZ_JAANOQ010000002.1"/>
</dbReference>
<evidence type="ECO:0000313" key="1">
    <source>
        <dbReference type="EMBL" id="MBC5835817.1"/>
    </source>
</evidence>
<name>A0ABR7J278_9FLAO</name>